<evidence type="ECO:0000313" key="7">
    <source>
        <dbReference type="Proteomes" id="UP000076881"/>
    </source>
</evidence>
<keyword evidence="3 5" id="KW-0418">Kinase</keyword>
<feature type="binding site" evidence="5">
    <location>
        <begin position="214"/>
        <end position="218"/>
    </location>
    <ligand>
        <name>ATP</name>
        <dbReference type="ChEBI" id="CHEBI:30616"/>
    </ligand>
</feature>
<feature type="binding site" evidence="5">
    <location>
        <position position="8"/>
    </location>
    <ligand>
        <name>Mg(2+)</name>
        <dbReference type="ChEBI" id="CHEBI:18420"/>
    </ligand>
</feature>
<dbReference type="EMBL" id="AZHF01000002">
    <property type="protein sequence ID" value="OAA80265.1"/>
    <property type="molecule type" value="Genomic_DNA"/>
</dbReference>
<dbReference type="Gene3D" id="3.30.420.40">
    <property type="match status" value="2"/>
</dbReference>
<dbReference type="InterPro" id="IPR004372">
    <property type="entry name" value="Ac/propionate_kinase"/>
</dbReference>
<dbReference type="GO" id="GO:0005524">
    <property type="term" value="F:ATP binding"/>
    <property type="evidence" value="ECO:0007669"/>
    <property type="project" value="UniProtKB-KW"/>
</dbReference>
<organism evidence="6 7">
    <name type="scientific">Akanthomyces lecanii RCEF 1005</name>
    <dbReference type="NCBI Taxonomy" id="1081108"/>
    <lineage>
        <taxon>Eukaryota</taxon>
        <taxon>Fungi</taxon>
        <taxon>Dikarya</taxon>
        <taxon>Ascomycota</taxon>
        <taxon>Pezizomycotina</taxon>
        <taxon>Sordariomycetes</taxon>
        <taxon>Hypocreomycetidae</taxon>
        <taxon>Hypocreales</taxon>
        <taxon>Cordycipitaceae</taxon>
        <taxon>Akanthomyces</taxon>
        <taxon>Cordyceps confragosa</taxon>
    </lineage>
</organism>
<evidence type="ECO:0000256" key="2">
    <source>
        <dbReference type="ARBA" id="ARBA00022741"/>
    </source>
</evidence>
<evidence type="ECO:0000256" key="3">
    <source>
        <dbReference type="ARBA" id="ARBA00022777"/>
    </source>
</evidence>
<evidence type="ECO:0000256" key="4">
    <source>
        <dbReference type="ARBA" id="ARBA00022840"/>
    </source>
</evidence>
<evidence type="ECO:0000256" key="1">
    <source>
        <dbReference type="ARBA" id="ARBA00022679"/>
    </source>
</evidence>
<dbReference type="OrthoDB" id="67445at2759"/>
<gene>
    <name evidence="6" type="ORF">LEL_03751</name>
</gene>
<comment type="similarity">
    <text evidence="5">Belongs to the acetokinase family.</text>
</comment>
<dbReference type="STRING" id="1081108.A0A168JCK2"/>
<comment type="catalytic activity">
    <reaction evidence="5">
        <text>acetate + ATP = acetyl phosphate + ADP</text>
        <dbReference type="Rhea" id="RHEA:11352"/>
        <dbReference type="ChEBI" id="CHEBI:22191"/>
        <dbReference type="ChEBI" id="CHEBI:30089"/>
        <dbReference type="ChEBI" id="CHEBI:30616"/>
        <dbReference type="ChEBI" id="CHEBI:456216"/>
        <dbReference type="EC" id="2.7.2.1"/>
    </reaction>
</comment>
<sequence length="412" mass="44599">MKVIVAVNAGSSSVKLSAYTKESVGSPIEIGNVEVSALGGESARLKYSRHGQSVKHDKAGKAGESHEAAFRTMVDILIQDSQLRQVQSMEDIGVICHRVVHGGDFEDCQVITEQTYKQLEELVDLAPLHNGNAMGIIRCCFNLLPNSKNIACFDSQFHRTIPKHIATYPIDQDMAARKGLRKYGFHGLSYAYIARQTALHLAKDMDRLNIIALHLGSGASACAIKHGRSWDTSMGLTPVSGLPGATRSGSIDPSLVFHYTSSAGKLSSSATDELHITRAEQILNSESGWHALAGTKDFGIIATSNDTKHRLAFDIFVDRICAFVGSYYVSLRGDVDALVFAGGIGEKSSQLRSAVTDELECLGFILDSGANSQSMSRTVEDISGPDARHRVLVCRVDEQLEMARLCSQSTNP</sequence>
<dbReference type="InterPro" id="IPR000890">
    <property type="entry name" value="Aliphatic_acid_kin_short-chain"/>
</dbReference>
<feature type="binding site" evidence="5">
    <location>
        <position position="15"/>
    </location>
    <ligand>
        <name>ATP</name>
        <dbReference type="ChEBI" id="CHEBI:30616"/>
    </ligand>
</feature>
<evidence type="ECO:0000313" key="6">
    <source>
        <dbReference type="EMBL" id="OAA80265.1"/>
    </source>
</evidence>
<dbReference type="SUPFAM" id="SSF53067">
    <property type="entry name" value="Actin-like ATPase domain"/>
    <property type="match status" value="2"/>
</dbReference>
<dbReference type="PROSITE" id="PS01076">
    <property type="entry name" value="ACETATE_KINASE_2"/>
    <property type="match status" value="1"/>
</dbReference>
<keyword evidence="7" id="KW-1185">Reference proteome</keyword>
<feature type="active site" description="Proton donor/acceptor" evidence="5">
    <location>
        <position position="154"/>
    </location>
</feature>
<dbReference type="PANTHER" id="PTHR21060:SF15">
    <property type="entry name" value="ACETATE KINASE-RELATED"/>
    <property type="match status" value="1"/>
</dbReference>
<keyword evidence="2 5" id="KW-0547">Nucleotide-binding</keyword>
<feature type="binding site" evidence="5">
    <location>
        <position position="98"/>
    </location>
    <ligand>
        <name>substrate</name>
    </ligand>
</feature>
<keyword evidence="5" id="KW-0460">Magnesium</keyword>
<dbReference type="PROSITE" id="PS01075">
    <property type="entry name" value="ACETATE_KINASE_1"/>
    <property type="match status" value="1"/>
</dbReference>
<dbReference type="PRINTS" id="PR00471">
    <property type="entry name" value="ACETATEKNASE"/>
</dbReference>
<dbReference type="AlphaFoldDB" id="A0A168JCK2"/>
<comment type="caution">
    <text evidence="6">The sequence shown here is derived from an EMBL/GenBank/DDBJ whole genome shotgun (WGS) entry which is preliminary data.</text>
</comment>
<dbReference type="GO" id="GO:0000287">
    <property type="term" value="F:magnesium ion binding"/>
    <property type="evidence" value="ECO:0007669"/>
    <property type="project" value="UniProtKB-UniRule"/>
</dbReference>
<evidence type="ECO:0000256" key="5">
    <source>
        <dbReference type="HAMAP-Rule" id="MF_03131"/>
    </source>
</evidence>
<dbReference type="Proteomes" id="UP000076881">
    <property type="component" value="Unassembled WGS sequence"/>
</dbReference>
<dbReference type="EC" id="2.7.2.1" evidence="5"/>
<feature type="binding site" evidence="5">
    <location>
        <position position="398"/>
    </location>
    <ligand>
        <name>Mg(2+)</name>
        <dbReference type="ChEBI" id="CHEBI:18420"/>
    </ligand>
</feature>
<name>A0A168JCK2_CORDF</name>
<dbReference type="GO" id="GO:0008776">
    <property type="term" value="F:acetate kinase activity"/>
    <property type="evidence" value="ECO:0007669"/>
    <property type="project" value="UniProtKB-UniRule"/>
</dbReference>
<dbReference type="InterPro" id="IPR023865">
    <property type="entry name" value="Aliphatic_acid_kinase_CS"/>
</dbReference>
<comment type="cofactor">
    <cofactor evidence="5">
        <name>Mg(2+)</name>
        <dbReference type="ChEBI" id="CHEBI:18420"/>
    </cofactor>
</comment>
<proteinExistence type="inferred from homology"/>
<keyword evidence="5" id="KW-0479">Metal-binding</keyword>
<accession>A0A168JCK2</accession>
<keyword evidence="1 5" id="KW-0808">Transferase</keyword>
<comment type="caution">
    <text evidence="5">Lacks conserved residue(s) required for the propagation of feature annotation.</text>
</comment>
<dbReference type="HAMAP" id="MF_00020">
    <property type="entry name" value="Acetate_kinase"/>
    <property type="match status" value="1"/>
</dbReference>
<dbReference type="GO" id="GO:0006085">
    <property type="term" value="P:acetyl-CoA biosynthetic process"/>
    <property type="evidence" value="ECO:0007669"/>
    <property type="project" value="UniProtKB-UniRule"/>
</dbReference>
<protein>
    <recommendedName>
        <fullName evidence="5">Probable acetate kinase</fullName>
        <ecNumber evidence="5">2.7.2.1</ecNumber>
    </recommendedName>
    <alternativeName>
        <fullName evidence="5">Acetokinase</fullName>
    </alternativeName>
</protein>
<keyword evidence="4 5" id="KW-0067">ATP-binding</keyword>
<dbReference type="PANTHER" id="PTHR21060">
    <property type="entry name" value="ACETATE KINASE"/>
    <property type="match status" value="1"/>
</dbReference>
<dbReference type="Pfam" id="PF00871">
    <property type="entry name" value="Acetate_kinase"/>
    <property type="match status" value="1"/>
</dbReference>
<dbReference type="UniPathway" id="UPA00340">
    <property type="reaction ID" value="UER00458"/>
</dbReference>
<dbReference type="GO" id="GO:0006083">
    <property type="term" value="P:acetate metabolic process"/>
    <property type="evidence" value="ECO:0007669"/>
    <property type="project" value="TreeGrafter"/>
</dbReference>
<feature type="site" description="Transition state stabilizer" evidence="5">
    <location>
        <position position="186"/>
    </location>
</feature>
<dbReference type="InterPro" id="IPR043129">
    <property type="entry name" value="ATPase_NBD"/>
</dbReference>
<comment type="pathway">
    <text evidence="5">Metabolic intermediate biosynthesis; acetyl-CoA biosynthesis; acetyl-CoA from acetate: step 1/2.</text>
</comment>
<reference evidence="6 7" key="1">
    <citation type="journal article" date="2016" name="Genome Biol. Evol.">
        <title>Divergent and convergent evolution of fungal pathogenicity.</title>
        <authorList>
            <person name="Shang Y."/>
            <person name="Xiao G."/>
            <person name="Zheng P."/>
            <person name="Cen K."/>
            <person name="Zhan S."/>
            <person name="Wang C."/>
        </authorList>
    </citation>
    <scope>NUCLEOTIDE SEQUENCE [LARGE SCALE GENOMIC DNA]</scope>
    <source>
        <strain evidence="6 7">RCEF 1005</strain>
    </source>
</reference>
<dbReference type="NCBIfam" id="TIGR00016">
    <property type="entry name" value="ackA"/>
    <property type="match status" value="1"/>
</dbReference>
<dbReference type="PIRSF" id="PIRSF000722">
    <property type="entry name" value="Acetate_prop_kin"/>
    <property type="match status" value="1"/>
</dbReference>
<feature type="site" description="Transition state stabilizer" evidence="5">
    <location>
        <position position="247"/>
    </location>
</feature>